<dbReference type="Proteomes" id="UP001301769">
    <property type="component" value="Unassembled WGS sequence"/>
</dbReference>
<feature type="region of interest" description="Disordered" evidence="1">
    <location>
        <begin position="174"/>
        <end position="219"/>
    </location>
</feature>
<reference evidence="2" key="1">
    <citation type="journal article" date="2023" name="Mol. Phylogenet. Evol.">
        <title>Genome-scale phylogeny and comparative genomics of the fungal order Sordariales.</title>
        <authorList>
            <person name="Hensen N."/>
            <person name="Bonometti L."/>
            <person name="Westerberg I."/>
            <person name="Brannstrom I.O."/>
            <person name="Guillou S."/>
            <person name="Cros-Aarteil S."/>
            <person name="Calhoun S."/>
            <person name="Haridas S."/>
            <person name="Kuo A."/>
            <person name="Mondo S."/>
            <person name="Pangilinan J."/>
            <person name="Riley R."/>
            <person name="LaButti K."/>
            <person name="Andreopoulos B."/>
            <person name="Lipzen A."/>
            <person name="Chen C."/>
            <person name="Yan M."/>
            <person name="Daum C."/>
            <person name="Ng V."/>
            <person name="Clum A."/>
            <person name="Steindorff A."/>
            <person name="Ohm R.A."/>
            <person name="Martin F."/>
            <person name="Silar P."/>
            <person name="Natvig D.O."/>
            <person name="Lalanne C."/>
            <person name="Gautier V."/>
            <person name="Ament-Velasquez S.L."/>
            <person name="Kruys A."/>
            <person name="Hutchinson M.I."/>
            <person name="Powell A.J."/>
            <person name="Barry K."/>
            <person name="Miller A.N."/>
            <person name="Grigoriev I.V."/>
            <person name="Debuchy R."/>
            <person name="Gladieux P."/>
            <person name="Hiltunen Thoren M."/>
            <person name="Johannesson H."/>
        </authorList>
    </citation>
    <scope>NUCLEOTIDE SEQUENCE</scope>
    <source>
        <strain evidence="2">PSN293</strain>
    </source>
</reference>
<organism evidence="2 3">
    <name type="scientific">Rhypophila decipiens</name>
    <dbReference type="NCBI Taxonomy" id="261697"/>
    <lineage>
        <taxon>Eukaryota</taxon>
        <taxon>Fungi</taxon>
        <taxon>Dikarya</taxon>
        <taxon>Ascomycota</taxon>
        <taxon>Pezizomycotina</taxon>
        <taxon>Sordariomycetes</taxon>
        <taxon>Sordariomycetidae</taxon>
        <taxon>Sordariales</taxon>
        <taxon>Naviculisporaceae</taxon>
        <taxon>Rhypophila</taxon>
    </lineage>
</organism>
<feature type="compositionally biased region" description="Acidic residues" evidence="1">
    <location>
        <begin position="181"/>
        <end position="190"/>
    </location>
</feature>
<dbReference type="EMBL" id="MU858183">
    <property type="protein sequence ID" value="KAK4210141.1"/>
    <property type="molecule type" value="Genomic_DNA"/>
</dbReference>
<evidence type="ECO:0000256" key="1">
    <source>
        <dbReference type="SAM" id="MobiDB-lite"/>
    </source>
</evidence>
<evidence type="ECO:0000313" key="2">
    <source>
        <dbReference type="EMBL" id="KAK4210141.1"/>
    </source>
</evidence>
<gene>
    <name evidence="2" type="ORF">QBC37DRAFT_377336</name>
</gene>
<sequence length="219" mass="25097">MASSSSSSSSLCLSEASQKFKDKTITQEEYYQHILAHCTGYLHDEDDDSELSQPSSLQDTDPFAYAVQCFMKRKDFIKNNTPLEEAFKALDQQDVQAIKGAAAKLDGKQHAQKFLYQILALRALQLRKARVLKYCLDMGGFPYEAYFEDEADRVREEKDPLTFKVLEESQFSKLYPRKEEENEQGEDDDSSLGAEERDRRERDRAAAAFDEGGEFPVDW</sequence>
<name>A0AAN7B2C0_9PEZI</name>
<reference evidence="2" key="2">
    <citation type="submission" date="2023-05" db="EMBL/GenBank/DDBJ databases">
        <authorList>
            <consortium name="Lawrence Berkeley National Laboratory"/>
            <person name="Steindorff A."/>
            <person name="Hensen N."/>
            <person name="Bonometti L."/>
            <person name="Westerberg I."/>
            <person name="Brannstrom I.O."/>
            <person name="Guillou S."/>
            <person name="Cros-Aarteil S."/>
            <person name="Calhoun S."/>
            <person name="Haridas S."/>
            <person name="Kuo A."/>
            <person name="Mondo S."/>
            <person name="Pangilinan J."/>
            <person name="Riley R."/>
            <person name="Labutti K."/>
            <person name="Andreopoulos B."/>
            <person name="Lipzen A."/>
            <person name="Chen C."/>
            <person name="Yanf M."/>
            <person name="Daum C."/>
            <person name="Ng V."/>
            <person name="Clum A."/>
            <person name="Ohm R."/>
            <person name="Martin F."/>
            <person name="Silar P."/>
            <person name="Natvig D."/>
            <person name="Lalanne C."/>
            <person name="Gautier V."/>
            <person name="Ament-Velasquez S.L."/>
            <person name="Kruys A."/>
            <person name="Hutchinson M.I."/>
            <person name="Powell A.J."/>
            <person name="Barry K."/>
            <person name="Miller A.N."/>
            <person name="Grigoriev I.V."/>
            <person name="Debuchy R."/>
            <person name="Gladieux P."/>
            <person name="Thoren M.H."/>
            <person name="Johannesson H."/>
        </authorList>
    </citation>
    <scope>NUCLEOTIDE SEQUENCE</scope>
    <source>
        <strain evidence="2">PSN293</strain>
    </source>
</reference>
<accession>A0AAN7B2C0</accession>
<feature type="compositionally biased region" description="Basic and acidic residues" evidence="1">
    <location>
        <begin position="194"/>
        <end position="205"/>
    </location>
</feature>
<keyword evidence="3" id="KW-1185">Reference proteome</keyword>
<dbReference type="AlphaFoldDB" id="A0AAN7B2C0"/>
<evidence type="ECO:0000313" key="3">
    <source>
        <dbReference type="Proteomes" id="UP001301769"/>
    </source>
</evidence>
<proteinExistence type="predicted"/>
<protein>
    <submittedName>
        <fullName evidence="2">Uncharacterized protein</fullName>
    </submittedName>
</protein>
<comment type="caution">
    <text evidence="2">The sequence shown here is derived from an EMBL/GenBank/DDBJ whole genome shotgun (WGS) entry which is preliminary data.</text>
</comment>